<dbReference type="EMBL" id="ATMH01003327">
    <property type="protein sequence ID" value="EPY31694.1"/>
    <property type="molecule type" value="Genomic_DNA"/>
</dbReference>
<dbReference type="GO" id="GO:0031418">
    <property type="term" value="F:L-ascorbic acid binding"/>
    <property type="evidence" value="ECO:0007669"/>
    <property type="project" value="UniProtKB-KW"/>
</dbReference>
<dbReference type="AlphaFoldDB" id="S9USD5"/>
<evidence type="ECO:0000313" key="10">
    <source>
        <dbReference type="Proteomes" id="UP000015354"/>
    </source>
</evidence>
<evidence type="ECO:0000256" key="6">
    <source>
        <dbReference type="ARBA" id="ARBA00023004"/>
    </source>
</evidence>
<dbReference type="PANTHER" id="PTHR12907:SF26">
    <property type="entry name" value="HIF PROLYL HYDROXYLASE, ISOFORM C"/>
    <property type="match status" value="1"/>
</dbReference>
<evidence type="ECO:0000256" key="5">
    <source>
        <dbReference type="ARBA" id="ARBA00023002"/>
    </source>
</evidence>
<dbReference type="SUPFAM" id="SSF51197">
    <property type="entry name" value="Clavaminate synthase-like"/>
    <property type="match status" value="1"/>
</dbReference>
<sequence length="390" mass="44953">MKCFFLPFHCYSGGNDRLLHFYAPVHLSSSSCQTLRKRFPSYFLSLSYLPPYILSVHKKSKMTTSIPDDTLAAVLKKWLTPANCEKLDLDGYLVLEDRPLTDDLAAEFLREIKHCFHHVEGGKIPNQVEFLTSEGPLKLVKPHIFECDLHQQAIRSQLPLFDDLFNHQLSALVELFRDRLTSCEDLVPFADAADAAKAITLKLQMNEGGAFPWHYDNPSRPNKRRLTMAVYLTDEWREEVGGEIVLWPFLGQPVKVQPSYNTVVLFKSDATLHKVLPVQSAVQCTRYCFTVWFDGFMTNTDEDQYLKVSHLQTSAIPLLRRSPLQRTLSRAVYEEEYRTALRDCFGDGSVAYKISLHEHNVRLAELLKNEKVRQFVDELKLYREDLCNTE</sequence>
<keyword evidence="6" id="KW-0408">Iron</keyword>
<dbReference type="InterPro" id="IPR051559">
    <property type="entry name" value="HIF_prolyl_hydroxylases"/>
</dbReference>
<evidence type="ECO:0000256" key="2">
    <source>
        <dbReference type="ARBA" id="ARBA00022723"/>
    </source>
</evidence>
<dbReference type="PROSITE" id="PS51471">
    <property type="entry name" value="FE2OG_OXY"/>
    <property type="match status" value="1"/>
</dbReference>
<evidence type="ECO:0000259" key="7">
    <source>
        <dbReference type="PROSITE" id="PS51471"/>
    </source>
</evidence>
<dbReference type="GO" id="GO:0008198">
    <property type="term" value="F:ferrous iron binding"/>
    <property type="evidence" value="ECO:0007669"/>
    <property type="project" value="TreeGrafter"/>
</dbReference>
<keyword evidence="2" id="KW-0479">Metal-binding</keyword>
<accession>S9USD5</accession>
<dbReference type="InterPro" id="IPR006620">
    <property type="entry name" value="Pro_4_hyd_alph"/>
</dbReference>
<reference evidence="9 10" key="1">
    <citation type="journal article" date="2013" name="PLoS ONE">
        <title>Predicting the Proteins of Angomonas deanei, Strigomonas culicis and Their Respective Endosymbionts Reveals New Aspects of the Trypanosomatidae Family.</title>
        <authorList>
            <person name="Motta M.C."/>
            <person name="Martins A.C."/>
            <person name="de Souza S.S."/>
            <person name="Catta-Preta C.M."/>
            <person name="Silva R."/>
            <person name="Klein C.C."/>
            <person name="de Almeida L.G."/>
            <person name="de Lima Cunha O."/>
            <person name="Ciapina L.P."/>
            <person name="Brocchi M."/>
            <person name="Colabardini A.C."/>
            <person name="de Araujo Lima B."/>
            <person name="Machado C.R."/>
            <person name="de Almeida Soares C.M."/>
            <person name="Probst C.M."/>
            <person name="de Menezes C.B."/>
            <person name="Thompson C.E."/>
            <person name="Bartholomeu D.C."/>
            <person name="Gradia D.F."/>
            <person name="Pavoni D.P."/>
            <person name="Grisard E.C."/>
            <person name="Fantinatti-Garboggini F."/>
            <person name="Marchini F.K."/>
            <person name="Rodrigues-Luiz G.F."/>
            <person name="Wagner G."/>
            <person name="Goldman G.H."/>
            <person name="Fietto J.L."/>
            <person name="Elias M.C."/>
            <person name="Goldman M.H."/>
            <person name="Sagot M.F."/>
            <person name="Pereira M."/>
            <person name="Stoco P.H."/>
            <person name="de Mendonca-Neto R.P."/>
            <person name="Teixeira S.M."/>
            <person name="Maciel T.E."/>
            <person name="de Oliveira Mendes T.A."/>
            <person name="Urmenyi T.P."/>
            <person name="de Souza W."/>
            <person name="Schenkman S."/>
            <person name="de Vasconcelos A.T."/>
        </authorList>
    </citation>
    <scope>NUCLEOTIDE SEQUENCE [LARGE SCALE GENOMIC DNA]</scope>
</reference>
<reference evidence="9" key="2">
    <citation type="submission" date="2013-03" db="EMBL/GenBank/DDBJ databases">
        <authorList>
            <person name="Motta M.C.M."/>
            <person name="Martins A.C.A."/>
            <person name="Preta C.M.C.C."/>
            <person name="Silva R."/>
            <person name="de Souza S.S."/>
            <person name="Klein C.C."/>
            <person name="de Almeida L.G.P."/>
            <person name="Cunha O.L."/>
            <person name="Colabardini A.C."/>
            <person name="Lima B.A."/>
            <person name="Machado C.R."/>
            <person name="Soares C.M.A."/>
            <person name="de Menezes C.B.A."/>
            <person name="Bartolomeu D.C."/>
            <person name="Grisard E.C."/>
            <person name="Fantinatti-Garboggini F."/>
            <person name="Rodrigues-Luiz G.F."/>
            <person name="Wagner G."/>
            <person name="Goldman G.H."/>
            <person name="Fietto J.L.R."/>
            <person name="Ciapina L.P."/>
            <person name="Brocchi M."/>
            <person name="Elias M.C."/>
            <person name="Goldman M.H.S."/>
            <person name="Sagot M.-F."/>
            <person name="Pereira M."/>
            <person name="Stoco P.H."/>
            <person name="Teixeira S.M.R."/>
            <person name="de Mendonca-Neto R.P."/>
            <person name="Maciel T.E.F."/>
            <person name="Mendes T.A.O."/>
            <person name="Urmenyi T.P."/>
            <person name="Teixeira M.M.G."/>
            <person name="de Camargo E.F.P."/>
            <person name="de Sousa W."/>
            <person name="Schenkman S."/>
            <person name="de Vasconcelos A.T.R."/>
        </authorList>
    </citation>
    <scope>NUCLEOTIDE SEQUENCE</scope>
</reference>
<proteinExistence type="predicted"/>
<protein>
    <submittedName>
        <fullName evidence="9">EGL-Nine (EGLN)</fullName>
    </submittedName>
</protein>
<keyword evidence="10" id="KW-1185">Reference proteome</keyword>
<dbReference type="EMBL" id="ATMH01004783">
    <property type="protein sequence ID" value="EPY28984.1"/>
    <property type="molecule type" value="Genomic_DNA"/>
</dbReference>
<dbReference type="Proteomes" id="UP000015354">
    <property type="component" value="Unassembled WGS sequence"/>
</dbReference>
<dbReference type="Gene3D" id="2.60.120.620">
    <property type="entry name" value="q2cbj1_9rhob like domain"/>
    <property type="match status" value="1"/>
</dbReference>
<dbReference type="PROSITE" id="PS51257">
    <property type="entry name" value="PROKAR_LIPOPROTEIN"/>
    <property type="match status" value="1"/>
</dbReference>
<dbReference type="PANTHER" id="PTHR12907">
    <property type="entry name" value="EGL NINE HOMOLOG-RELATED"/>
    <property type="match status" value="1"/>
</dbReference>
<evidence type="ECO:0000256" key="1">
    <source>
        <dbReference type="ARBA" id="ARBA00001961"/>
    </source>
</evidence>
<keyword evidence="4" id="KW-0223">Dioxygenase</keyword>
<evidence type="ECO:0000313" key="9">
    <source>
        <dbReference type="EMBL" id="EPY31694.1"/>
    </source>
</evidence>
<dbReference type="InterPro" id="IPR044862">
    <property type="entry name" value="Pro_4_hyd_alph_FE2OG_OXY"/>
</dbReference>
<evidence type="ECO:0000313" key="8">
    <source>
        <dbReference type="EMBL" id="EPY28984.1"/>
    </source>
</evidence>
<organism evidence="9 10">
    <name type="scientific">Strigomonas culicis</name>
    <dbReference type="NCBI Taxonomy" id="28005"/>
    <lineage>
        <taxon>Eukaryota</taxon>
        <taxon>Discoba</taxon>
        <taxon>Euglenozoa</taxon>
        <taxon>Kinetoplastea</taxon>
        <taxon>Metakinetoplastina</taxon>
        <taxon>Trypanosomatida</taxon>
        <taxon>Trypanosomatidae</taxon>
        <taxon>Strigomonadinae</taxon>
        <taxon>Strigomonas</taxon>
    </lineage>
</organism>
<dbReference type="GO" id="GO:0071456">
    <property type="term" value="P:cellular response to hypoxia"/>
    <property type="evidence" value="ECO:0007669"/>
    <property type="project" value="TreeGrafter"/>
</dbReference>
<keyword evidence="5" id="KW-0560">Oxidoreductase</keyword>
<comment type="cofactor">
    <cofactor evidence="1">
        <name>L-ascorbate</name>
        <dbReference type="ChEBI" id="CHEBI:38290"/>
    </cofactor>
</comment>
<keyword evidence="3" id="KW-0847">Vitamin C</keyword>
<comment type="caution">
    <text evidence="9">The sequence shown here is derived from an EMBL/GenBank/DDBJ whole genome shotgun (WGS) entry which is preliminary data.</text>
</comment>
<dbReference type="OrthoDB" id="76265at2759"/>
<gene>
    <name evidence="9" type="ORF">STCU_03327</name>
    <name evidence="8" type="ORF">STCU_04783</name>
</gene>
<dbReference type="GO" id="GO:0031543">
    <property type="term" value="F:peptidyl-proline dioxygenase activity"/>
    <property type="evidence" value="ECO:0007669"/>
    <property type="project" value="TreeGrafter"/>
</dbReference>
<dbReference type="InterPro" id="IPR005123">
    <property type="entry name" value="Oxoglu/Fe-dep_dioxygenase_dom"/>
</dbReference>
<feature type="domain" description="Fe2OG dioxygenase" evidence="7">
    <location>
        <begin position="167"/>
        <end position="295"/>
    </location>
</feature>
<evidence type="ECO:0000256" key="4">
    <source>
        <dbReference type="ARBA" id="ARBA00022964"/>
    </source>
</evidence>
<evidence type="ECO:0000256" key="3">
    <source>
        <dbReference type="ARBA" id="ARBA00022896"/>
    </source>
</evidence>
<dbReference type="SMART" id="SM00702">
    <property type="entry name" value="P4Hc"/>
    <property type="match status" value="1"/>
</dbReference>
<dbReference type="Pfam" id="PF13640">
    <property type="entry name" value="2OG-FeII_Oxy_3"/>
    <property type="match status" value="1"/>
</dbReference>
<name>S9USD5_9TRYP</name>